<gene>
    <name evidence="6" type="ORF">ENJ40_03895</name>
</gene>
<dbReference type="SUPFAM" id="SSF81891">
    <property type="entry name" value="Poly A polymerase C-terminal region-like"/>
    <property type="match status" value="1"/>
</dbReference>
<dbReference type="GO" id="GO:0016779">
    <property type="term" value="F:nucleotidyltransferase activity"/>
    <property type="evidence" value="ECO:0007669"/>
    <property type="project" value="InterPro"/>
</dbReference>
<dbReference type="GO" id="GO:0000166">
    <property type="term" value="F:nucleotide binding"/>
    <property type="evidence" value="ECO:0007669"/>
    <property type="project" value="UniProtKB-KW"/>
</dbReference>
<evidence type="ECO:0000256" key="3">
    <source>
        <dbReference type="RuleBase" id="RU003953"/>
    </source>
</evidence>
<dbReference type="GO" id="GO:0003723">
    <property type="term" value="F:RNA binding"/>
    <property type="evidence" value="ECO:0007669"/>
    <property type="project" value="UniProtKB-KW"/>
</dbReference>
<accession>A0A7C3CXM1</accession>
<evidence type="ECO:0000256" key="1">
    <source>
        <dbReference type="ARBA" id="ARBA00022679"/>
    </source>
</evidence>
<feature type="domain" description="Poly A polymerase head" evidence="4">
    <location>
        <begin position="49"/>
        <end position="167"/>
    </location>
</feature>
<dbReference type="Proteomes" id="UP000886043">
    <property type="component" value="Unassembled WGS sequence"/>
</dbReference>
<feature type="domain" description="tRNA nucleotidyltransferase/poly(A) polymerase RNA and SrmB- binding" evidence="5">
    <location>
        <begin position="194"/>
        <end position="254"/>
    </location>
</feature>
<evidence type="ECO:0000259" key="5">
    <source>
        <dbReference type="Pfam" id="PF12627"/>
    </source>
</evidence>
<dbReference type="AlphaFoldDB" id="A0A7C3CXM1"/>
<dbReference type="EMBL" id="DRMH01000046">
    <property type="protein sequence ID" value="HFC97588.1"/>
    <property type="molecule type" value="Genomic_DNA"/>
</dbReference>
<dbReference type="GO" id="GO:0006396">
    <property type="term" value="P:RNA processing"/>
    <property type="evidence" value="ECO:0007669"/>
    <property type="project" value="InterPro"/>
</dbReference>
<protein>
    <submittedName>
        <fullName evidence="6">Poly(A) polymerase</fullName>
    </submittedName>
</protein>
<keyword evidence="3" id="KW-0694">RNA-binding</keyword>
<dbReference type="InterPro" id="IPR052191">
    <property type="entry name" value="tRNA_ntf/polyA_polymerase_I"/>
</dbReference>
<reference evidence="6" key="1">
    <citation type="journal article" date="2020" name="mSystems">
        <title>Genome- and Community-Level Interaction Insights into Carbon Utilization and Element Cycling Functions of Hydrothermarchaeota in Hydrothermal Sediment.</title>
        <authorList>
            <person name="Zhou Z."/>
            <person name="Liu Y."/>
            <person name="Xu W."/>
            <person name="Pan J."/>
            <person name="Luo Z.H."/>
            <person name="Li M."/>
        </authorList>
    </citation>
    <scope>NUCLEOTIDE SEQUENCE [LARGE SCALE GENOMIC DNA]</scope>
    <source>
        <strain evidence="6">HyVt-483</strain>
    </source>
</reference>
<dbReference type="Pfam" id="PF01743">
    <property type="entry name" value="PolyA_pol"/>
    <property type="match status" value="1"/>
</dbReference>
<dbReference type="CDD" id="cd05398">
    <property type="entry name" value="NT_ClassII-CCAase"/>
    <property type="match status" value="1"/>
</dbReference>
<evidence type="ECO:0000256" key="2">
    <source>
        <dbReference type="ARBA" id="ARBA00022741"/>
    </source>
</evidence>
<dbReference type="PANTHER" id="PTHR43051">
    <property type="entry name" value="POLYNUCLEOTIDE ADENYLYLTRANSFERASE FAMILY PROTEIN"/>
    <property type="match status" value="1"/>
</dbReference>
<dbReference type="Gene3D" id="3.30.460.10">
    <property type="entry name" value="Beta Polymerase, domain 2"/>
    <property type="match status" value="1"/>
</dbReference>
<comment type="similarity">
    <text evidence="3">Belongs to the tRNA nucleotidyltransferase/poly(A) polymerase family.</text>
</comment>
<keyword evidence="1 3" id="KW-0808">Transferase</keyword>
<sequence>MPKQLELFPGYAPPEPRIVPRSEHPISRRMISREALKVLYRLHDAGYLAYLVGGSVRDLLLGLTPKDFDVGTDARPEEIRRLFRASRIIGRRFRLVHVYFRGGKFVEVVTFRGPEDLEEEEEEVYGTPQQDAFRRDLTINALFYNIADFTIVDYVGGLEDLRRGIIRIIGDPDLRFTRDPVRMLRAIRHAARAGFEIEPRTWEGILKHREKIRLCSPYRLRDEWLKDVTGGWSEPWLSLMFKSGLFREIFPSYHRTLVSFPPTQRFLSRLLSVSDRLLSEGQLSQAEALALFLYPYLLAHGFGKPPSRPERPTREVEKRLLEILGSYRFCRELFEETLLLLSSLLYYRYFVLKGKTPPRKLTRKSYFPLLLRLSEIIFPREKEFFNLEVSLPKKKKKRKRRGHA</sequence>
<comment type="caution">
    <text evidence="6">The sequence shown here is derived from an EMBL/GenBank/DDBJ whole genome shotgun (WGS) entry which is preliminary data.</text>
</comment>
<dbReference type="InterPro" id="IPR032828">
    <property type="entry name" value="PolyA_RNA-bd"/>
</dbReference>
<dbReference type="Pfam" id="PF12627">
    <property type="entry name" value="PolyA_pol_RNAbd"/>
    <property type="match status" value="1"/>
</dbReference>
<keyword evidence="2" id="KW-0547">Nucleotide-binding</keyword>
<name>A0A7C3CXM1_9BACT</name>
<evidence type="ECO:0000313" key="6">
    <source>
        <dbReference type="EMBL" id="HFC97588.1"/>
    </source>
</evidence>
<dbReference type="Gene3D" id="1.10.3090.10">
    <property type="entry name" value="cca-adding enzyme, domain 2"/>
    <property type="match status" value="1"/>
</dbReference>
<dbReference type="SUPFAM" id="SSF81301">
    <property type="entry name" value="Nucleotidyltransferase"/>
    <property type="match status" value="1"/>
</dbReference>
<organism evidence="6">
    <name type="scientific">Thermosulfurimonas dismutans</name>
    <dbReference type="NCBI Taxonomy" id="999894"/>
    <lineage>
        <taxon>Bacteria</taxon>
        <taxon>Pseudomonadati</taxon>
        <taxon>Thermodesulfobacteriota</taxon>
        <taxon>Thermodesulfobacteria</taxon>
        <taxon>Thermodesulfobacteriales</taxon>
        <taxon>Thermodesulfobacteriaceae</taxon>
        <taxon>Thermosulfurimonas</taxon>
    </lineage>
</organism>
<dbReference type="InterPro" id="IPR002646">
    <property type="entry name" value="PolA_pol_head_dom"/>
</dbReference>
<dbReference type="InterPro" id="IPR043519">
    <property type="entry name" value="NT_sf"/>
</dbReference>
<dbReference type="PANTHER" id="PTHR43051:SF1">
    <property type="entry name" value="POLYNUCLEOTIDE ADENYLYLTRANSFERASE FAMILY PROTEIN"/>
    <property type="match status" value="1"/>
</dbReference>
<evidence type="ECO:0000259" key="4">
    <source>
        <dbReference type="Pfam" id="PF01743"/>
    </source>
</evidence>
<proteinExistence type="inferred from homology"/>